<evidence type="ECO:0000259" key="2">
    <source>
        <dbReference type="Pfam" id="PF14317"/>
    </source>
</evidence>
<feature type="domain" description="YcxB-like C-terminal" evidence="2">
    <location>
        <begin position="108"/>
        <end position="166"/>
    </location>
</feature>
<keyword evidence="1" id="KW-0472">Membrane</keyword>
<keyword evidence="4" id="KW-1185">Reference proteome</keyword>
<organism evidence="3 4">
    <name type="scientific">Sphingomonas liriopis</name>
    <dbReference type="NCBI Taxonomy" id="2949094"/>
    <lineage>
        <taxon>Bacteria</taxon>
        <taxon>Pseudomonadati</taxon>
        <taxon>Pseudomonadota</taxon>
        <taxon>Alphaproteobacteria</taxon>
        <taxon>Sphingomonadales</taxon>
        <taxon>Sphingomonadaceae</taxon>
        <taxon>Sphingomonas</taxon>
    </lineage>
</organism>
<dbReference type="InterPro" id="IPR025588">
    <property type="entry name" value="YcxB-like_C"/>
</dbReference>
<comment type="caution">
    <text evidence="3">The sequence shown here is derived from an EMBL/GenBank/DDBJ whole genome shotgun (WGS) entry which is preliminary data.</text>
</comment>
<dbReference type="RefSeq" id="WP_254288126.1">
    <property type="nucleotide sequence ID" value="NZ_JAMLDY010000004.1"/>
</dbReference>
<accession>A0A9X2HWK6</accession>
<dbReference type="EMBL" id="JAMLDY010000004">
    <property type="protein sequence ID" value="MCP3734120.1"/>
    <property type="molecule type" value="Genomic_DNA"/>
</dbReference>
<feature type="transmembrane region" description="Helical" evidence="1">
    <location>
        <begin position="31"/>
        <end position="54"/>
    </location>
</feature>
<sequence length="176" mass="19762">MAGQATFHIDERDHLASLRAANVRQLRSRRFLIRITTLSIVAASVLGGILFAVGEYPWTAVIAVVSGVIGGLAALALLIGLTWLLLPRRARRLYRQNRLLQRQVTARWSDAGLEWETSSGHTRLGWDDVHAWQSDTRVTLVYLTDLLFRMIPAHALDSDARQDLVATLARHAPHRR</sequence>
<name>A0A9X2HWK6_9SPHN</name>
<evidence type="ECO:0000313" key="3">
    <source>
        <dbReference type="EMBL" id="MCP3734120.1"/>
    </source>
</evidence>
<reference evidence="3" key="1">
    <citation type="submission" date="2022-05" db="EMBL/GenBank/DDBJ databases">
        <title>Sphingomonas sp. strain RP10 Genome sequencing and assembly.</title>
        <authorList>
            <person name="Kim I."/>
        </authorList>
    </citation>
    <scope>NUCLEOTIDE SEQUENCE</scope>
    <source>
        <strain evidence="3">RP10</strain>
    </source>
</reference>
<dbReference type="Proteomes" id="UP001139486">
    <property type="component" value="Unassembled WGS sequence"/>
</dbReference>
<keyword evidence="1" id="KW-1133">Transmembrane helix</keyword>
<feature type="transmembrane region" description="Helical" evidence="1">
    <location>
        <begin position="60"/>
        <end position="86"/>
    </location>
</feature>
<protein>
    <submittedName>
        <fullName evidence="3">YcxB family protein</fullName>
    </submittedName>
</protein>
<evidence type="ECO:0000256" key="1">
    <source>
        <dbReference type="SAM" id="Phobius"/>
    </source>
</evidence>
<gene>
    <name evidence="3" type="ORF">M9979_04420</name>
</gene>
<dbReference type="AlphaFoldDB" id="A0A9X2HWK6"/>
<proteinExistence type="predicted"/>
<dbReference type="Pfam" id="PF14317">
    <property type="entry name" value="YcxB"/>
    <property type="match status" value="1"/>
</dbReference>
<evidence type="ECO:0000313" key="4">
    <source>
        <dbReference type="Proteomes" id="UP001139486"/>
    </source>
</evidence>
<keyword evidence="1" id="KW-0812">Transmembrane</keyword>